<dbReference type="AlphaFoldDB" id="B2KBY6"/>
<protein>
    <submittedName>
        <fullName evidence="6">PilE-like protein</fullName>
    </submittedName>
</protein>
<dbReference type="STRING" id="445932.Emin_0331"/>
<dbReference type="InterPro" id="IPR012902">
    <property type="entry name" value="N_methyl_site"/>
</dbReference>
<evidence type="ECO:0000256" key="1">
    <source>
        <dbReference type="ARBA" id="ARBA00004167"/>
    </source>
</evidence>
<reference evidence="6 7" key="1">
    <citation type="journal article" date="2009" name="Appl. Environ. Microbiol.">
        <title>Genomic analysis of 'Elusimicrobium minutum,' the first cultivated representative of the phylum 'Elusimicrobia' (formerly termite group 1).</title>
        <authorList>
            <person name="Herlemann D.P.R."/>
            <person name="Geissinger O."/>
            <person name="Ikeda-Ohtsubo W."/>
            <person name="Kunin V."/>
            <person name="Sun H."/>
            <person name="Lapidus A."/>
            <person name="Hugenholtz P."/>
            <person name="Brune A."/>
        </authorList>
    </citation>
    <scope>NUCLEOTIDE SEQUENCE [LARGE SCALE GENOMIC DNA]</scope>
    <source>
        <strain evidence="6 7">Pei191</strain>
    </source>
</reference>
<evidence type="ECO:0000256" key="3">
    <source>
        <dbReference type="ARBA" id="ARBA00022692"/>
    </source>
</evidence>
<accession>B2KBY6</accession>
<sequence length="172" mass="18713">MKKGFTLIELLVVVLIIGILAAIALPQYNKAVARSRSAEMLLALKAINTAQKAHVLATGSFAKDYGELSIEFPGCNYQTVSGTISINYLKCNKFTSVIETTGRAIFIGPYNGSNMSLSLNERSTYILYTPLATDEVICRDGNILPVKPSCKDIGFTKAYTGNSCFWGSCYTQ</sequence>
<gene>
    <name evidence="6" type="ordered locus">Emin_0331</name>
</gene>
<keyword evidence="4" id="KW-1133">Transmembrane helix</keyword>
<evidence type="ECO:0000256" key="2">
    <source>
        <dbReference type="ARBA" id="ARBA00022481"/>
    </source>
</evidence>
<dbReference type="SUPFAM" id="SSF54523">
    <property type="entry name" value="Pili subunits"/>
    <property type="match status" value="1"/>
</dbReference>
<dbReference type="Gene3D" id="3.30.700.10">
    <property type="entry name" value="Glycoprotein, Type 4 Pilin"/>
    <property type="match status" value="1"/>
</dbReference>
<proteinExistence type="predicted"/>
<dbReference type="PROSITE" id="PS00409">
    <property type="entry name" value="PROKAR_NTER_METHYL"/>
    <property type="match status" value="1"/>
</dbReference>
<dbReference type="Proteomes" id="UP000001029">
    <property type="component" value="Chromosome"/>
</dbReference>
<name>B2KBY6_ELUMP</name>
<dbReference type="RefSeq" id="WP_012414505.1">
    <property type="nucleotide sequence ID" value="NC_010644.1"/>
</dbReference>
<keyword evidence="3" id="KW-0812">Transmembrane</keyword>
<evidence type="ECO:0000256" key="5">
    <source>
        <dbReference type="ARBA" id="ARBA00023136"/>
    </source>
</evidence>
<dbReference type="HOGENOM" id="CLU_091705_3_0_0"/>
<dbReference type="KEGG" id="emi:Emin_0331"/>
<keyword evidence="2" id="KW-0488">Methylation</keyword>
<dbReference type="GO" id="GO:0016020">
    <property type="term" value="C:membrane"/>
    <property type="evidence" value="ECO:0007669"/>
    <property type="project" value="UniProtKB-SubCell"/>
</dbReference>
<dbReference type="PANTHER" id="PTHR30093">
    <property type="entry name" value="GENERAL SECRETION PATHWAY PROTEIN G"/>
    <property type="match status" value="1"/>
</dbReference>
<dbReference type="NCBIfam" id="TIGR02532">
    <property type="entry name" value="IV_pilin_GFxxxE"/>
    <property type="match status" value="1"/>
</dbReference>
<comment type="subcellular location">
    <subcellularLocation>
        <location evidence="1">Membrane</location>
        <topology evidence="1">Single-pass membrane protein</topology>
    </subcellularLocation>
</comment>
<organism evidence="6 7">
    <name type="scientific">Elusimicrobium minutum (strain Pei191)</name>
    <dbReference type="NCBI Taxonomy" id="445932"/>
    <lineage>
        <taxon>Bacteria</taxon>
        <taxon>Pseudomonadati</taxon>
        <taxon>Elusimicrobiota</taxon>
        <taxon>Elusimicrobia</taxon>
        <taxon>Elusimicrobiales</taxon>
        <taxon>Elusimicrobiaceae</taxon>
        <taxon>Elusimicrobium</taxon>
    </lineage>
</organism>
<evidence type="ECO:0000313" key="6">
    <source>
        <dbReference type="EMBL" id="ACC97890.1"/>
    </source>
</evidence>
<dbReference type="EMBL" id="CP001055">
    <property type="protein sequence ID" value="ACC97890.1"/>
    <property type="molecule type" value="Genomic_DNA"/>
</dbReference>
<evidence type="ECO:0000256" key="4">
    <source>
        <dbReference type="ARBA" id="ARBA00022989"/>
    </source>
</evidence>
<evidence type="ECO:0000313" key="7">
    <source>
        <dbReference type="Proteomes" id="UP000001029"/>
    </source>
</evidence>
<dbReference type="InterPro" id="IPR045584">
    <property type="entry name" value="Pilin-like"/>
</dbReference>
<keyword evidence="7" id="KW-1185">Reference proteome</keyword>
<dbReference type="Pfam" id="PF07963">
    <property type="entry name" value="N_methyl"/>
    <property type="match status" value="1"/>
</dbReference>
<keyword evidence="5" id="KW-0472">Membrane</keyword>
<dbReference type="PANTHER" id="PTHR30093:SF44">
    <property type="entry name" value="TYPE II SECRETION SYSTEM CORE PROTEIN G"/>
    <property type="match status" value="1"/>
</dbReference>